<protein>
    <submittedName>
        <fullName evidence="1">Uncharacterized protein</fullName>
    </submittedName>
</protein>
<dbReference type="RefSeq" id="WP_160130614.1">
    <property type="nucleotide sequence ID" value="NZ_CP019288.1"/>
</dbReference>
<gene>
    <name evidence="1" type="ORF">IMCC3317_34310</name>
</gene>
<evidence type="ECO:0000313" key="1">
    <source>
        <dbReference type="EMBL" id="QHI38047.1"/>
    </source>
</evidence>
<dbReference type="Proteomes" id="UP000464657">
    <property type="component" value="Chromosome"/>
</dbReference>
<sequence length="120" mass="14329">MKWRNYMNRFFAITRTVISKSIGGIERVATHIKNGNYSKIIEDVETSLSTLIEKTEQVIKDKSTERIQKKSQRKKFREIGEEQDAIRDFEHVKVSMQRKKERLTEIKALQQLTKEYTREH</sequence>
<proteinExistence type="predicted"/>
<keyword evidence="2" id="KW-1185">Reference proteome</keyword>
<dbReference type="EMBL" id="CP019288">
    <property type="protein sequence ID" value="QHI38047.1"/>
    <property type="molecule type" value="Genomic_DNA"/>
</dbReference>
<evidence type="ECO:0000313" key="2">
    <source>
        <dbReference type="Proteomes" id="UP000464657"/>
    </source>
</evidence>
<accession>A0A7L4ZNK4</accession>
<dbReference type="KEGG" id="kan:IMCC3317_34310"/>
<name>A0A7L4ZNK4_9FLAO</name>
<dbReference type="AlphaFoldDB" id="A0A7L4ZNK4"/>
<reference evidence="1 2" key="1">
    <citation type="journal article" date="2013" name="Int. J. Syst. Evol. Microbiol.">
        <title>Kordia antarctica sp. nov., isolated from Antarctic seawater.</title>
        <authorList>
            <person name="Baek K."/>
            <person name="Choi A."/>
            <person name="Kang I."/>
            <person name="Lee K."/>
            <person name="Cho J.C."/>
        </authorList>
    </citation>
    <scope>NUCLEOTIDE SEQUENCE [LARGE SCALE GENOMIC DNA]</scope>
    <source>
        <strain evidence="1 2">IMCC3317</strain>
    </source>
</reference>
<dbReference type="OrthoDB" id="9927380at2"/>
<organism evidence="1 2">
    <name type="scientific">Kordia antarctica</name>
    <dbReference type="NCBI Taxonomy" id="1218801"/>
    <lineage>
        <taxon>Bacteria</taxon>
        <taxon>Pseudomonadati</taxon>
        <taxon>Bacteroidota</taxon>
        <taxon>Flavobacteriia</taxon>
        <taxon>Flavobacteriales</taxon>
        <taxon>Flavobacteriaceae</taxon>
        <taxon>Kordia</taxon>
    </lineage>
</organism>